<dbReference type="PANTHER" id="PTHR37038:SF14">
    <property type="entry name" value="TRANSCRIPTIONAL ACTIVATOR"/>
    <property type="match status" value="1"/>
</dbReference>
<dbReference type="CDD" id="cd00093">
    <property type="entry name" value="HTH_XRE"/>
    <property type="match status" value="1"/>
</dbReference>
<dbReference type="AlphaFoldDB" id="A0A090YA90"/>
<sequence>MDYLNIRRNIKKFRCFAGFTQFDLAKGICSQAQISKIETGNGIPSSYLLIEIAKKLDIDPIDLVSPFDEHRNNTNDLINKRFMESR</sequence>
<dbReference type="InterPro" id="IPR011990">
    <property type="entry name" value="TPR-like_helical_dom_sf"/>
</dbReference>
<dbReference type="EMBL" id="QVOD01000037">
    <property type="protein sequence ID" value="RFT64334.1"/>
    <property type="molecule type" value="Genomic_DNA"/>
</dbReference>
<dbReference type="Proteomes" id="UP000264294">
    <property type="component" value="Unassembled WGS sequence"/>
</dbReference>
<evidence type="ECO:0000259" key="1">
    <source>
        <dbReference type="PROSITE" id="PS50943"/>
    </source>
</evidence>
<dbReference type="RefSeq" id="WP_042984639.1">
    <property type="nucleotide sequence ID" value="NZ_JMQC01000009.1"/>
</dbReference>
<dbReference type="InterPro" id="IPR010982">
    <property type="entry name" value="Lambda_DNA-bd_dom_sf"/>
</dbReference>
<dbReference type="Gene3D" id="1.25.40.10">
    <property type="entry name" value="Tetratricopeptide repeat domain"/>
    <property type="match status" value="1"/>
</dbReference>
<accession>A0A090YA90</accession>
<dbReference type="GO" id="GO:0003677">
    <property type="term" value="F:DNA binding"/>
    <property type="evidence" value="ECO:0007669"/>
    <property type="project" value="InterPro"/>
</dbReference>
<dbReference type="Proteomes" id="UP000029389">
    <property type="component" value="Unassembled WGS sequence"/>
</dbReference>
<evidence type="ECO:0000313" key="4">
    <source>
        <dbReference type="Proteomes" id="UP000029389"/>
    </source>
</evidence>
<organism evidence="2 4">
    <name type="scientific">Bacillus clarus</name>
    <dbReference type="NCBI Taxonomy" id="2338372"/>
    <lineage>
        <taxon>Bacteria</taxon>
        <taxon>Bacillati</taxon>
        <taxon>Bacillota</taxon>
        <taxon>Bacilli</taxon>
        <taxon>Bacillales</taxon>
        <taxon>Bacillaceae</taxon>
        <taxon>Bacillus</taxon>
        <taxon>Bacillus cereus group</taxon>
    </lineage>
</organism>
<protein>
    <submittedName>
        <fullName evidence="2">Helix-turn-helix family protein</fullName>
    </submittedName>
    <submittedName>
        <fullName evidence="3">XRE family transcriptional regulator</fullName>
    </submittedName>
</protein>
<evidence type="ECO:0000313" key="3">
    <source>
        <dbReference type="EMBL" id="RFT64334.1"/>
    </source>
</evidence>
<keyword evidence="5" id="KW-1185">Reference proteome</keyword>
<reference evidence="3 5" key="2">
    <citation type="submission" date="2018-08" db="EMBL/GenBank/DDBJ databases">
        <title>Bacillus clarus sp. nov. strain PS00077A.</title>
        <authorList>
            <person name="Mendez Acevedo M."/>
            <person name="Carroll L."/>
            <person name="Mukherjee M."/>
            <person name="Wiedmann M."/>
            <person name="Kovac J."/>
        </authorList>
    </citation>
    <scope>NUCLEOTIDE SEQUENCE [LARGE SCALE GENOMIC DNA]</scope>
    <source>
        <strain evidence="3 5">PS00077A</strain>
    </source>
</reference>
<evidence type="ECO:0000313" key="2">
    <source>
        <dbReference type="EMBL" id="KFM95688.1"/>
    </source>
</evidence>
<feature type="domain" description="HTH cro/C1-type" evidence="1">
    <location>
        <begin position="10"/>
        <end position="63"/>
    </location>
</feature>
<dbReference type="InterPro" id="IPR001387">
    <property type="entry name" value="Cro/C1-type_HTH"/>
</dbReference>
<reference evidence="2 4" key="1">
    <citation type="submission" date="2014-04" db="EMBL/GenBank/DDBJ databases">
        <authorList>
            <person name="Bishop-Lilly K.A."/>
            <person name="Broomall S.M."/>
            <person name="Chain P.S."/>
            <person name="Chertkov O."/>
            <person name="Coyne S.R."/>
            <person name="Daligault H.E."/>
            <person name="Davenport K.W."/>
            <person name="Erkkila T."/>
            <person name="Frey K.G."/>
            <person name="Gibbons H.S."/>
            <person name="Gu W."/>
            <person name="Jaissle J."/>
            <person name="Johnson S.L."/>
            <person name="Koroleva G.I."/>
            <person name="Ladner J.T."/>
            <person name="Lo C.-C."/>
            <person name="Minogue T.D."/>
            <person name="Munk C."/>
            <person name="Palacios G.F."/>
            <person name="Redden C.L."/>
            <person name="Rosenzweig C.N."/>
            <person name="Scholz M.B."/>
            <person name="Teshima H."/>
            <person name="Xu Y."/>
        </authorList>
    </citation>
    <scope>NUCLEOTIDE SEQUENCE [LARGE SCALE GENOMIC DNA]</scope>
    <source>
        <strain evidence="2 4">BHP</strain>
    </source>
</reference>
<dbReference type="InterPro" id="IPR053163">
    <property type="entry name" value="HTH-type_regulator_Rgg"/>
</dbReference>
<evidence type="ECO:0000313" key="5">
    <source>
        <dbReference type="Proteomes" id="UP000264294"/>
    </source>
</evidence>
<dbReference type="SMART" id="SM00530">
    <property type="entry name" value="HTH_XRE"/>
    <property type="match status" value="1"/>
</dbReference>
<gene>
    <name evidence="3" type="ORF">D0U04_22485</name>
    <name evidence="2" type="ORF">DJ93_5535</name>
</gene>
<comment type="caution">
    <text evidence="2">The sequence shown here is derived from an EMBL/GenBank/DDBJ whole genome shotgun (WGS) entry which is preliminary data.</text>
</comment>
<dbReference type="SUPFAM" id="SSF47413">
    <property type="entry name" value="lambda repressor-like DNA-binding domains"/>
    <property type="match status" value="1"/>
</dbReference>
<dbReference type="EMBL" id="JMQC01000009">
    <property type="protein sequence ID" value="KFM95688.1"/>
    <property type="molecule type" value="Genomic_DNA"/>
</dbReference>
<dbReference type="PROSITE" id="PS50943">
    <property type="entry name" value="HTH_CROC1"/>
    <property type="match status" value="1"/>
</dbReference>
<dbReference type="PANTHER" id="PTHR37038">
    <property type="entry name" value="TRANSCRIPTIONAL REGULATOR-RELATED"/>
    <property type="match status" value="1"/>
</dbReference>
<proteinExistence type="predicted"/>
<name>A0A090YA90_9BACI</name>
<dbReference type="Pfam" id="PF01381">
    <property type="entry name" value="HTH_3"/>
    <property type="match status" value="1"/>
</dbReference>